<dbReference type="STRING" id="872965.SE16_08410"/>
<dbReference type="RefSeq" id="WP_054491609.1">
    <property type="nucleotide sequence ID" value="NZ_BBZA01000004.1"/>
</dbReference>
<dbReference type="InParanoid" id="A0A0M9UBE0"/>
<dbReference type="InterPro" id="IPR050287">
    <property type="entry name" value="MTA/SAH_deaminase"/>
</dbReference>
<dbReference type="AlphaFoldDB" id="A0A0M9UBE0"/>
<dbReference type="Proteomes" id="UP000037784">
    <property type="component" value="Unassembled WGS sequence"/>
</dbReference>
<dbReference type="NCBIfam" id="TIGR03314">
    <property type="entry name" value="Se_ssnA"/>
    <property type="match status" value="1"/>
</dbReference>
<dbReference type="PANTHER" id="PTHR43794:SF11">
    <property type="entry name" value="AMIDOHYDROLASE-RELATED DOMAIN-CONTAINING PROTEIN"/>
    <property type="match status" value="1"/>
</dbReference>
<dbReference type="SUPFAM" id="SSF51556">
    <property type="entry name" value="Metallo-dependent hydrolases"/>
    <property type="match status" value="1"/>
</dbReference>
<dbReference type="NCBIfam" id="NF005540">
    <property type="entry name" value="PRK07203.1"/>
    <property type="match status" value="1"/>
</dbReference>
<dbReference type="EMBL" id="BBZA01000004">
    <property type="protein sequence ID" value="GAP61657.1"/>
    <property type="molecule type" value="Genomic_DNA"/>
</dbReference>
<comment type="caution">
    <text evidence="3">The sequence shown here is derived from an EMBL/GenBank/DDBJ whole genome shotgun (WGS) entry which is preliminary data.</text>
</comment>
<dbReference type="InterPro" id="IPR032466">
    <property type="entry name" value="Metal_Hydrolase"/>
</dbReference>
<dbReference type="OrthoDB" id="9807210at2"/>
<dbReference type="CDD" id="cd01298">
    <property type="entry name" value="ATZ_TRZ_like"/>
    <property type="match status" value="1"/>
</dbReference>
<dbReference type="InterPro" id="IPR017700">
    <property type="entry name" value="Aminohydrolase_SsnA"/>
</dbReference>
<dbReference type="InterPro" id="IPR011059">
    <property type="entry name" value="Metal-dep_hydrolase_composite"/>
</dbReference>
<dbReference type="InterPro" id="IPR006680">
    <property type="entry name" value="Amidohydro-rel"/>
</dbReference>
<keyword evidence="4" id="KW-1185">Reference proteome</keyword>
<feature type="domain" description="Amidohydrolase-related" evidence="2">
    <location>
        <begin position="59"/>
        <end position="415"/>
    </location>
</feature>
<proteinExistence type="predicted"/>
<reference evidence="3 4" key="1">
    <citation type="journal article" date="2015" name="Genome Announc.">
        <title>Draft Genome Sequence of a Heterotrophic Facultative Anaerobic Thermophilic Bacterium, Ardenticatena maritima Strain 110ST.</title>
        <authorList>
            <person name="Kawaichi S."/>
            <person name="Yoshida T."/>
            <person name="Sako Y."/>
            <person name="Nakamura R."/>
        </authorList>
    </citation>
    <scope>NUCLEOTIDE SEQUENCE [LARGE SCALE GENOMIC DNA]</scope>
    <source>
        <strain evidence="3 4">110S</strain>
    </source>
</reference>
<gene>
    <name evidence="3" type="ORF">ARMA_0080</name>
</gene>
<evidence type="ECO:0000259" key="2">
    <source>
        <dbReference type="Pfam" id="PF01979"/>
    </source>
</evidence>
<name>A0A0M9UBE0_9CHLR</name>
<reference evidence="4" key="2">
    <citation type="submission" date="2015-08" db="EMBL/GenBank/DDBJ databases">
        <title>Draft Genome Sequence of a Heterotrophic Facultative Anaerobic Bacterium Ardenticatena maritima Strain 110S.</title>
        <authorList>
            <person name="Kawaichi S."/>
            <person name="Yoshida T."/>
            <person name="Sako Y."/>
            <person name="Nakamura R."/>
        </authorList>
    </citation>
    <scope>NUCLEOTIDE SEQUENCE [LARGE SCALE GENOMIC DNA]</scope>
    <source>
        <strain evidence="4">110S</strain>
    </source>
</reference>
<dbReference type="Gene3D" id="2.30.40.10">
    <property type="entry name" value="Urease, subunit C, domain 1"/>
    <property type="match status" value="1"/>
</dbReference>
<evidence type="ECO:0000313" key="4">
    <source>
        <dbReference type="Proteomes" id="UP000037784"/>
    </source>
</evidence>
<organism evidence="3 4">
    <name type="scientific">Ardenticatena maritima</name>
    <dbReference type="NCBI Taxonomy" id="872965"/>
    <lineage>
        <taxon>Bacteria</taxon>
        <taxon>Bacillati</taxon>
        <taxon>Chloroflexota</taxon>
        <taxon>Ardenticatenia</taxon>
        <taxon>Ardenticatenales</taxon>
        <taxon>Ardenticatenaceae</taxon>
        <taxon>Ardenticatena</taxon>
    </lineage>
</organism>
<protein>
    <recommendedName>
        <fullName evidence="2">Amidohydrolase-related domain-containing protein</fullName>
    </recommendedName>
</protein>
<dbReference type="GO" id="GO:0016810">
    <property type="term" value="F:hydrolase activity, acting on carbon-nitrogen (but not peptide) bonds"/>
    <property type="evidence" value="ECO:0007669"/>
    <property type="project" value="InterPro"/>
</dbReference>
<dbReference type="Gene3D" id="3.20.20.140">
    <property type="entry name" value="Metal-dependent hydrolases"/>
    <property type="match status" value="1"/>
</dbReference>
<sequence>MPTLLIRNATIVPDPANPEAACLPGYSVLVEGETISAIVPDADAPTTADEVIEAHGRLLMPGNICAHTHFYGAFARGMAIPGPPPRDFPEILRRLWWALDKALSLEDVRLSALVCLADAIRHGTTTLIDHHASPNAIDGSLSVIAEAVETAGVRACLCYEVSDRDGRDKALAGIAENVRWIRESRQRGSTRLAGTFGLHAAMTLSDATLERAVAEAQSLGVGFHIHAAEGPADQEHSLATYGERVIERLHRLGVLGPQTIVAHAITIDAWEMGLLRETDTWVTHQPRSNMNNAVGVADIPTMLRGNMRVGLGNDGFAFDMFEEMKTAYLLHKVHRLDPRVMNGYEVMRLAYTNNAALAGRFFPRPIGRVAVGAFADLILLDYAPYTPLTAGNVPWHILFGIRGSHVTHTIVGGRVLMAERQLRTLDEAAIAAEARTRAPEVWQRFETFSRYT</sequence>
<dbReference type="SUPFAM" id="SSF51338">
    <property type="entry name" value="Composite domain of metallo-dependent hydrolases"/>
    <property type="match status" value="1"/>
</dbReference>
<evidence type="ECO:0000313" key="3">
    <source>
        <dbReference type="EMBL" id="GAP61657.1"/>
    </source>
</evidence>
<accession>A0A0M9UBE0</accession>
<evidence type="ECO:0000256" key="1">
    <source>
        <dbReference type="ARBA" id="ARBA00022801"/>
    </source>
</evidence>
<dbReference type="PANTHER" id="PTHR43794">
    <property type="entry name" value="AMINOHYDROLASE SSNA-RELATED"/>
    <property type="match status" value="1"/>
</dbReference>
<dbReference type="Pfam" id="PF01979">
    <property type="entry name" value="Amidohydro_1"/>
    <property type="match status" value="1"/>
</dbReference>
<keyword evidence="1" id="KW-0378">Hydrolase</keyword>